<protein>
    <submittedName>
        <fullName evidence="1">Uncharacterized protein</fullName>
    </submittedName>
</protein>
<dbReference type="AlphaFoldDB" id="A0A069PAK9"/>
<dbReference type="Proteomes" id="UP000027466">
    <property type="component" value="Unassembled WGS sequence"/>
</dbReference>
<dbReference type="EMBL" id="JFHC01000161">
    <property type="protein sequence ID" value="KDR37688.1"/>
    <property type="molecule type" value="Genomic_DNA"/>
</dbReference>
<evidence type="ECO:0000313" key="2">
    <source>
        <dbReference type="Proteomes" id="UP000027466"/>
    </source>
</evidence>
<proteinExistence type="predicted"/>
<accession>A0A069PAK9</accession>
<organism evidence="1 2">
    <name type="scientific">Caballeronia glathei</name>
    <dbReference type="NCBI Taxonomy" id="60547"/>
    <lineage>
        <taxon>Bacteria</taxon>
        <taxon>Pseudomonadati</taxon>
        <taxon>Pseudomonadota</taxon>
        <taxon>Betaproteobacteria</taxon>
        <taxon>Burkholderiales</taxon>
        <taxon>Burkholderiaceae</taxon>
        <taxon>Caballeronia</taxon>
    </lineage>
</organism>
<name>A0A069PAK9_9BURK</name>
<comment type="caution">
    <text evidence="1">The sequence shown here is derived from an EMBL/GenBank/DDBJ whole genome shotgun (WGS) entry which is preliminary data.</text>
</comment>
<reference evidence="1 2" key="1">
    <citation type="submission" date="2014-03" db="EMBL/GenBank/DDBJ databases">
        <title>Draft Genome Sequences of Four Burkholderia Strains.</title>
        <authorList>
            <person name="Liu X.Y."/>
            <person name="Li C.X."/>
            <person name="Xu J.H."/>
        </authorList>
    </citation>
    <scope>NUCLEOTIDE SEQUENCE [LARGE SCALE GENOMIC DNA]</scope>
    <source>
        <strain evidence="1 2">DSM 50014</strain>
    </source>
</reference>
<keyword evidence="2" id="KW-1185">Reference proteome</keyword>
<gene>
    <name evidence="1" type="ORF">BG61_09330</name>
</gene>
<evidence type="ECO:0000313" key="1">
    <source>
        <dbReference type="EMBL" id="KDR37688.1"/>
    </source>
</evidence>
<sequence>MTGRVFHGHRPVFIQDLGCDGQFKPGAFIDNEQCARASVIGRWDRSLGNGYGRGSCRTEVAIGGADHALMFAVGHVLSVVGRVQF</sequence>